<gene>
    <name evidence="6" type="ORF">HU742_012025</name>
    <name evidence="5" type="ORF">HU742_04280</name>
</gene>
<dbReference type="PANTHER" id="PTHR36577">
    <property type="entry name" value="DUF521 DOMAIN PROTEIN (AFU_ORTHOLOGUE AFUA_6G00490)"/>
    <property type="match status" value="1"/>
</dbReference>
<dbReference type="Gene3D" id="3.50.30.10">
    <property type="entry name" value="Phosphohistidine domain"/>
    <property type="match status" value="1"/>
</dbReference>
<dbReference type="PANTHER" id="PTHR36577:SF3">
    <property type="entry name" value="DUF521 DOMAIN PROTEIN (AFU_ORTHOLOGUE AFUA_6G00490)"/>
    <property type="match status" value="1"/>
</dbReference>
<dbReference type="Pfam" id="PF01989">
    <property type="entry name" value="AcnX_swivel_put"/>
    <property type="match status" value="1"/>
</dbReference>
<dbReference type="AlphaFoldDB" id="A0A923JP09"/>
<dbReference type="PIRSF" id="PIRSF036630">
    <property type="entry name" value="UCP036630"/>
    <property type="match status" value="1"/>
</dbReference>
<dbReference type="InterPro" id="IPR012047">
    <property type="entry name" value="AcnX"/>
</dbReference>
<evidence type="ECO:0000256" key="2">
    <source>
        <dbReference type="ARBA" id="ARBA00023239"/>
    </source>
</evidence>
<evidence type="ECO:0000313" key="6">
    <source>
        <dbReference type="EMBL" id="MBV4551867.1"/>
    </source>
</evidence>
<dbReference type="InterPro" id="IPR007506">
    <property type="entry name" value="PMDh-L-like_dom"/>
</dbReference>
<feature type="domain" description="Phosphomevalonate dehydratase large subunit-like" evidence="4">
    <location>
        <begin position="164"/>
        <end position="570"/>
    </location>
</feature>
<reference evidence="6" key="3">
    <citation type="submission" date="2021-06" db="EMBL/GenBank/DDBJ databases">
        <title>Updating the genus Pseudomonas: Description of 43 new species and partition of the Pseudomonas putida group.</title>
        <authorList>
            <person name="Girard L."/>
            <person name="Lood C."/>
            <person name="Vandamme P."/>
            <person name="Rokni-Zadeh H."/>
            <person name="Van Noort V."/>
            <person name="Hofte M."/>
            <person name="Lavigne R."/>
            <person name="De Mot R."/>
        </authorList>
    </citation>
    <scope>NUCLEOTIDE SEQUENCE</scope>
    <source>
        <strain evidence="6">SWRI102</strain>
    </source>
</reference>
<evidence type="ECO:0000256" key="1">
    <source>
        <dbReference type="ARBA" id="ARBA00023004"/>
    </source>
</evidence>
<dbReference type="EMBL" id="JABWQX020000001">
    <property type="protein sequence ID" value="MBV4551867.1"/>
    <property type="molecule type" value="Genomic_DNA"/>
</dbReference>
<sequence>MPSTPTCLQGRSLVEGAAEGTLLFADVGLSFWGGVDPATGEVIDRHHPLSGERMAGRVLAIPSGRGSCTGSSVLMELISNGHAPAALVLAEADEILALGVLVAEVIFQRSLPVLCIGHEAFNRLRGQGFARVEGNRLTLSGRRPNDQWRDTASLPQSSLPSTVRLNERDQALLDGAHGKAAQVAMQIVLRMADIQGATELLDITQAHIDGCIYTGPASLRFAEQLVQWGAKVCVPTTLNSISVDQRRWRELGVDPALGEPALGEPASALGDAYMAMGAQLSFTCAPYLLDTAPKAGEQIVWAESNAVVYANSVLGARTQKYPDFLDICIALCARAPLAGCHLDDQRKAGLIVEVPSLGPVDDSFYPLLGYHVGSLAGRRIPLIRGLENAAPTLDDLKAFGAAFATTSAAPLFHIAGVTPEAIDPEDVLDHDAVLPLEIVNAAGLLASWRELNSARHGHVDVVSLGNPHFSLSEFAALAQLCAGRGKHPDVVLAITCGRAVLEQARLAGHLDAIVAFGATLVTDTCWCMLGEPVIPPAATTLMTNSGKYAHYAPGLVGRGVHFASLGDCVEAACTATASGEPPLWLQPTARKGTARHV</sequence>
<dbReference type="CDD" id="cd01356">
    <property type="entry name" value="AcnX_swivel"/>
    <property type="match status" value="1"/>
</dbReference>
<evidence type="ECO:0000259" key="4">
    <source>
        <dbReference type="Pfam" id="PF04412"/>
    </source>
</evidence>
<dbReference type="InterPro" id="IPR002840">
    <property type="entry name" value="PMDh-S-like_dom"/>
</dbReference>
<feature type="domain" description="Phosphomevalonate dehydratase small subunit-like" evidence="3">
    <location>
        <begin position="29"/>
        <end position="105"/>
    </location>
</feature>
<dbReference type="Pfam" id="PF04412">
    <property type="entry name" value="AcnX"/>
    <property type="match status" value="1"/>
</dbReference>
<dbReference type="RefSeq" id="WP_186642637.1">
    <property type="nucleotide sequence ID" value="NZ_JABWQX020000001.1"/>
</dbReference>
<dbReference type="GO" id="GO:0016829">
    <property type="term" value="F:lyase activity"/>
    <property type="evidence" value="ECO:0007669"/>
    <property type="project" value="UniProtKB-KW"/>
</dbReference>
<protein>
    <submittedName>
        <fullName evidence="5">DUF521 domain-containing protein</fullName>
    </submittedName>
</protein>
<dbReference type="Proteomes" id="UP000659438">
    <property type="component" value="Unassembled WGS sequence"/>
</dbReference>
<organism evidence="5">
    <name type="scientific">Pseudomonas marvdashtae</name>
    <dbReference type="NCBI Taxonomy" id="2745500"/>
    <lineage>
        <taxon>Bacteria</taxon>
        <taxon>Pseudomonadati</taxon>
        <taxon>Pseudomonadota</taxon>
        <taxon>Gammaproteobacteria</taxon>
        <taxon>Pseudomonadales</taxon>
        <taxon>Pseudomonadaceae</taxon>
        <taxon>Pseudomonas</taxon>
    </lineage>
</organism>
<keyword evidence="2" id="KW-0456">Lyase</keyword>
<keyword evidence="7" id="KW-1185">Reference proteome</keyword>
<evidence type="ECO:0000313" key="5">
    <source>
        <dbReference type="EMBL" id="MBC3394412.1"/>
    </source>
</evidence>
<dbReference type="EMBL" id="JABWQX010000001">
    <property type="protein sequence ID" value="MBC3394412.1"/>
    <property type="molecule type" value="Genomic_DNA"/>
</dbReference>
<evidence type="ECO:0000313" key="7">
    <source>
        <dbReference type="Proteomes" id="UP000659438"/>
    </source>
</evidence>
<dbReference type="CDD" id="cd01355">
    <property type="entry name" value="AcnX"/>
    <property type="match status" value="1"/>
</dbReference>
<comment type="caution">
    <text evidence="5">The sequence shown here is derived from an EMBL/GenBank/DDBJ whole genome shotgun (WGS) entry which is preliminary data.</text>
</comment>
<dbReference type="SUPFAM" id="SSF52016">
    <property type="entry name" value="LeuD/IlvD-like"/>
    <property type="match status" value="1"/>
</dbReference>
<reference evidence="5" key="2">
    <citation type="submission" date="2020-07" db="EMBL/GenBank/DDBJ databases">
        <authorList>
            <person name="Lood C."/>
            <person name="Girard L."/>
        </authorList>
    </citation>
    <scope>NUCLEOTIDE SEQUENCE</scope>
    <source>
        <strain evidence="5">SWRI102</strain>
    </source>
</reference>
<proteinExistence type="predicted"/>
<name>A0A923JP09_9PSED</name>
<evidence type="ECO:0000259" key="3">
    <source>
        <dbReference type="Pfam" id="PF01989"/>
    </source>
</evidence>
<accession>A0A923JP09</accession>
<reference evidence="5 7" key="1">
    <citation type="journal article" date="2020" name="Microorganisms">
        <title>Reliable Identification of Environmental Pseudomonas Isolates Using the rpoD Gene.</title>
        <authorList>
            <consortium name="The Broad Institute Genome Sequencing Platform"/>
            <person name="Girard L."/>
            <person name="Lood C."/>
            <person name="Rokni-Zadeh H."/>
            <person name="van Noort V."/>
            <person name="Lavigne R."/>
            <person name="De Mot R."/>
        </authorList>
    </citation>
    <scope>NUCLEOTIDE SEQUENCE</scope>
    <source>
        <strain evidence="5 7">SWRI102</strain>
    </source>
</reference>
<keyword evidence="1" id="KW-0408">Iron</keyword>